<dbReference type="GO" id="GO:0003677">
    <property type="term" value="F:DNA binding"/>
    <property type="evidence" value="ECO:0007669"/>
    <property type="project" value="UniProtKB-KW"/>
</dbReference>
<evidence type="ECO:0000313" key="7">
    <source>
        <dbReference type="Proteomes" id="UP000490386"/>
    </source>
</evidence>
<keyword evidence="1" id="KW-0805">Transcription regulation</keyword>
<dbReference type="InterPro" id="IPR036390">
    <property type="entry name" value="WH_DNA-bd_sf"/>
</dbReference>
<accession>A0A7J5AYZ1</accession>
<dbReference type="SUPFAM" id="SSF55781">
    <property type="entry name" value="GAF domain-like"/>
    <property type="match status" value="1"/>
</dbReference>
<evidence type="ECO:0000313" key="6">
    <source>
        <dbReference type="EMBL" id="KAB1636778.1"/>
    </source>
</evidence>
<dbReference type="OrthoDB" id="8479143at2"/>
<feature type="domain" description="HTH iclR-type" evidence="4">
    <location>
        <begin position="20"/>
        <end position="83"/>
    </location>
</feature>
<evidence type="ECO:0000256" key="3">
    <source>
        <dbReference type="ARBA" id="ARBA00023163"/>
    </source>
</evidence>
<proteinExistence type="predicted"/>
<dbReference type="GO" id="GO:0003700">
    <property type="term" value="F:DNA-binding transcription factor activity"/>
    <property type="evidence" value="ECO:0007669"/>
    <property type="project" value="TreeGrafter"/>
</dbReference>
<comment type="caution">
    <text evidence="6">The sequence shown here is derived from an EMBL/GenBank/DDBJ whole genome shotgun (WGS) entry which is preliminary data.</text>
</comment>
<keyword evidence="3" id="KW-0804">Transcription</keyword>
<evidence type="ECO:0000259" key="5">
    <source>
        <dbReference type="PROSITE" id="PS51078"/>
    </source>
</evidence>
<dbReference type="PROSITE" id="PS51078">
    <property type="entry name" value="ICLR_ED"/>
    <property type="match status" value="1"/>
</dbReference>
<evidence type="ECO:0000256" key="2">
    <source>
        <dbReference type="ARBA" id="ARBA00023125"/>
    </source>
</evidence>
<keyword evidence="2" id="KW-0238">DNA-binding</keyword>
<dbReference type="InterPro" id="IPR005471">
    <property type="entry name" value="Tscrpt_reg_IclR_N"/>
</dbReference>
<dbReference type="Pfam" id="PF09339">
    <property type="entry name" value="HTH_IclR"/>
    <property type="match status" value="1"/>
</dbReference>
<dbReference type="GO" id="GO:0045892">
    <property type="term" value="P:negative regulation of DNA-templated transcription"/>
    <property type="evidence" value="ECO:0007669"/>
    <property type="project" value="TreeGrafter"/>
</dbReference>
<dbReference type="InterPro" id="IPR036388">
    <property type="entry name" value="WH-like_DNA-bd_sf"/>
</dbReference>
<evidence type="ECO:0000259" key="4">
    <source>
        <dbReference type="PROSITE" id="PS51077"/>
    </source>
</evidence>
<reference evidence="6 7" key="1">
    <citation type="submission" date="2019-09" db="EMBL/GenBank/DDBJ databases">
        <title>Phylogeny of genus Pseudoclavibacter and closely related genus.</title>
        <authorList>
            <person name="Li Y."/>
        </authorList>
    </citation>
    <scope>NUCLEOTIDE SEQUENCE [LARGE SCALE GENOMIC DNA]</scope>
    <source>
        <strain evidence="6 7">THG-MD12</strain>
    </source>
</reference>
<dbReference type="Gene3D" id="1.10.10.10">
    <property type="entry name" value="Winged helix-like DNA-binding domain superfamily/Winged helix DNA-binding domain"/>
    <property type="match status" value="1"/>
</dbReference>
<dbReference type="InterPro" id="IPR029016">
    <property type="entry name" value="GAF-like_dom_sf"/>
</dbReference>
<dbReference type="AlphaFoldDB" id="A0A7J5AYZ1"/>
<dbReference type="Proteomes" id="UP000490386">
    <property type="component" value="Unassembled WGS sequence"/>
</dbReference>
<feature type="domain" description="IclR-ED" evidence="5">
    <location>
        <begin position="84"/>
        <end position="267"/>
    </location>
</feature>
<dbReference type="SUPFAM" id="SSF46785">
    <property type="entry name" value="Winged helix' DNA-binding domain"/>
    <property type="match status" value="1"/>
</dbReference>
<dbReference type="InterPro" id="IPR014757">
    <property type="entry name" value="Tscrpt_reg_IclR_C"/>
</dbReference>
<dbReference type="PROSITE" id="PS51077">
    <property type="entry name" value="HTH_ICLR"/>
    <property type="match status" value="1"/>
</dbReference>
<name>A0A7J5AYZ1_9MICO</name>
<dbReference type="Gene3D" id="3.30.450.40">
    <property type="match status" value="1"/>
</dbReference>
<dbReference type="EMBL" id="WBJX01000005">
    <property type="protein sequence ID" value="KAB1636778.1"/>
    <property type="molecule type" value="Genomic_DNA"/>
</dbReference>
<organism evidence="6 7">
    <name type="scientific">Pseudoclavibacter terrae</name>
    <dbReference type="NCBI Taxonomy" id="1530195"/>
    <lineage>
        <taxon>Bacteria</taxon>
        <taxon>Bacillati</taxon>
        <taxon>Actinomycetota</taxon>
        <taxon>Actinomycetes</taxon>
        <taxon>Micrococcales</taxon>
        <taxon>Microbacteriaceae</taxon>
        <taxon>Pseudoclavibacter</taxon>
    </lineage>
</organism>
<dbReference type="RefSeq" id="WP_151424498.1">
    <property type="nucleotide sequence ID" value="NZ_WBJX01000005.1"/>
</dbReference>
<dbReference type="InterPro" id="IPR050707">
    <property type="entry name" value="HTH_MetabolicPath_Reg"/>
</dbReference>
<protein>
    <submittedName>
        <fullName evidence="6">IclR family transcriptional regulator</fullName>
    </submittedName>
</protein>
<gene>
    <name evidence="6" type="ORF">F8O03_14500</name>
</gene>
<dbReference type="SMART" id="SM00346">
    <property type="entry name" value="HTH_ICLR"/>
    <property type="match status" value="1"/>
</dbReference>
<dbReference type="PANTHER" id="PTHR30136:SF24">
    <property type="entry name" value="HTH-TYPE TRANSCRIPTIONAL REPRESSOR ALLR"/>
    <property type="match status" value="1"/>
</dbReference>
<sequence length="271" mass="29344">MTDRVISSGGLTSAERVTGTQSLEKAMDILEYIAAAPRPGVTLAECTGILGYSKATTQRMLLTLTRRDMLHFDEELGVYSLGMLTAKLGAEYLSRLDYRRAALPVLRELVAESGETAHLGVLTGKDVVYIELVDSPKPIRIFSKVGDTRPAYMTAIGKAILAQLPSDQRRERLPETLVGSTAHTITSFDQLYRDLAETRERGYAIDRGENRDGIRGVAAPIFNFSGIVCAAMSIAGPSSRLDSDERLAELGTKVVRAARRVSAVLGAPEGL</sequence>
<dbReference type="Pfam" id="PF01614">
    <property type="entry name" value="IclR_C"/>
    <property type="match status" value="1"/>
</dbReference>
<keyword evidence="7" id="KW-1185">Reference proteome</keyword>
<dbReference type="PANTHER" id="PTHR30136">
    <property type="entry name" value="HELIX-TURN-HELIX TRANSCRIPTIONAL REGULATOR, ICLR FAMILY"/>
    <property type="match status" value="1"/>
</dbReference>
<evidence type="ECO:0000256" key="1">
    <source>
        <dbReference type="ARBA" id="ARBA00023015"/>
    </source>
</evidence>